<dbReference type="SUPFAM" id="SSF53300">
    <property type="entry name" value="vWA-like"/>
    <property type="match status" value="1"/>
</dbReference>
<name>A0ABU5I5Y8_9HYPH</name>
<keyword evidence="2" id="KW-1185">Reference proteome</keyword>
<protein>
    <submittedName>
        <fullName evidence="1">Pilus assembly protein TadG-related protein</fullName>
    </submittedName>
</protein>
<dbReference type="Proteomes" id="UP001294412">
    <property type="component" value="Unassembled WGS sequence"/>
</dbReference>
<organism evidence="1 2">
    <name type="scientific">Fulvimarina uroteuthidis</name>
    <dbReference type="NCBI Taxonomy" id="3098149"/>
    <lineage>
        <taxon>Bacteria</taxon>
        <taxon>Pseudomonadati</taxon>
        <taxon>Pseudomonadota</taxon>
        <taxon>Alphaproteobacteria</taxon>
        <taxon>Hyphomicrobiales</taxon>
        <taxon>Aurantimonadaceae</taxon>
        <taxon>Fulvimarina</taxon>
    </lineage>
</organism>
<evidence type="ECO:0000313" key="2">
    <source>
        <dbReference type="Proteomes" id="UP001294412"/>
    </source>
</evidence>
<gene>
    <name evidence="1" type="ORF">U0C82_16825</name>
</gene>
<dbReference type="RefSeq" id="WP_322188711.1">
    <property type="nucleotide sequence ID" value="NZ_JAXLPB010000006.1"/>
</dbReference>
<evidence type="ECO:0000313" key="1">
    <source>
        <dbReference type="EMBL" id="MDY8110806.1"/>
    </source>
</evidence>
<dbReference type="Gene3D" id="3.40.50.410">
    <property type="entry name" value="von Willebrand factor, type A domain"/>
    <property type="match status" value="1"/>
</dbReference>
<accession>A0ABU5I5Y8</accession>
<dbReference type="EMBL" id="JAXLPB010000006">
    <property type="protein sequence ID" value="MDY8110806.1"/>
    <property type="molecule type" value="Genomic_DNA"/>
</dbReference>
<reference evidence="1 2" key="1">
    <citation type="submission" date="2023-12" db="EMBL/GenBank/DDBJ databases">
        <title>Description of Novel Strain Fulvimarina sp. 2208YS6-2-32 isolated from Uroteuthis (Photololigo) edulis.</title>
        <authorList>
            <person name="Park J.-S."/>
        </authorList>
    </citation>
    <scope>NUCLEOTIDE SEQUENCE [LARGE SCALE GENOMIC DNA]</scope>
    <source>
        <strain evidence="1 2">2208YS6-2-32</strain>
    </source>
</reference>
<comment type="caution">
    <text evidence="1">The sequence shown here is derived from an EMBL/GenBank/DDBJ whole genome shotgun (WGS) entry which is preliminary data.</text>
</comment>
<sequence length="426" mass="47013">MRSFLRDTSGTFGMLFALLLVPLVVSVGTVIDVSHVKWVKDDLSSAANIAVLSAVAIGSKGYELAVKQDAEGRVSEAETLVYSLFNANAKIDRDSSHTKIEPKVTKAKSLITSEIRYSTDVKLFFGAFLGMETLNVTGVAKAEVATQGPVDFYMLLDNTPSMGVGATSADIRRLQDNTPDKCAFACHQLDRTNNYYKLAKSLGVKMRIDLVREATQRLTETAKATRIGSDQYRMAVYSFGYRAENMGFTEVAPLSNDLDLVRTMTSKVDLMTIPHQNYKSDQLTAFDETLKAARKAIPKPVAPEKGQLAREQILFFVSDGVADAYKPLGCKKLPTGTRCQEPIDYQYCDQIKKDGTRIAVLYTTYLPLPSNNWYNTWIRPFQNEIGPAMKACASPGLFFEVSPSEGIEAAMNALFVKATMSPRLTF</sequence>
<dbReference type="InterPro" id="IPR036465">
    <property type="entry name" value="vWFA_dom_sf"/>
</dbReference>
<proteinExistence type="predicted"/>